<evidence type="ECO:0000256" key="4">
    <source>
        <dbReference type="ARBA" id="ARBA00022989"/>
    </source>
</evidence>
<feature type="transmembrane region" description="Helical" evidence="6">
    <location>
        <begin position="116"/>
        <end position="134"/>
    </location>
</feature>
<sequence>MSPARDPRTARALLIAFAVVSVAHLTAIAVHVPVLRYSTKPLLMPLLAAWVWASARPATPKLLIPALLFGAGGDILLQVGGTVGFLAGMGSFAVGHACYVTMFVKLGALADRRRTAMVAACYAVAWATLITLLLPDLDAAMRIPMAAYSLLLASTAVTSSRIDWRAGVGGALFLLSDTLIATDLANWKLLPMHSFLIMLTYIVGQYLLTIGTLQRTDAAPATAAVPAT</sequence>
<gene>
    <name evidence="7" type="ORF">TR51_14295</name>
</gene>
<evidence type="ECO:0000256" key="2">
    <source>
        <dbReference type="ARBA" id="ARBA00007375"/>
    </source>
</evidence>
<dbReference type="InterPro" id="IPR012506">
    <property type="entry name" value="TMEM86B-like"/>
</dbReference>
<organism evidence="7 8">
    <name type="scientific">Kitasatospora griseola</name>
    <name type="common">Streptomyces griseolosporeus</name>
    <dbReference type="NCBI Taxonomy" id="2064"/>
    <lineage>
        <taxon>Bacteria</taxon>
        <taxon>Bacillati</taxon>
        <taxon>Actinomycetota</taxon>
        <taxon>Actinomycetes</taxon>
        <taxon>Kitasatosporales</taxon>
        <taxon>Streptomycetaceae</taxon>
        <taxon>Kitasatospora</taxon>
    </lineage>
</organism>
<dbReference type="PATRIC" id="fig|2064.6.peg.3079"/>
<comment type="caution">
    <text evidence="7">The sequence shown here is derived from an EMBL/GenBank/DDBJ whole genome shotgun (WGS) entry which is preliminary data.</text>
</comment>
<keyword evidence="5 6" id="KW-0472">Membrane</keyword>
<keyword evidence="3 6" id="KW-0812">Transmembrane</keyword>
<evidence type="ECO:0008006" key="9">
    <source>
        <dbReference type="Google" id="ProtNLM"/>
    </source>
</evidence>
<feature type="transmembrane region" description="Helical" evidence="6">
    <location>
        <begin position="12"/>
        <end position="32"/>
    </location>
</feature>
<dbReference type="PANTHER" id="PTHR31885:SF6">
    <property type="entry name" value="GH04784P"/>
    <property type="match status" value="1"/>
</dbReference>
<proteinExistence type="inferred from homology"/>
<evidence type="ECO:0000256" key="5">
    <source>
        <dbReference type="ARBA" id="ARBA00023136"/>
    </source>
</evidence>
<dbReference type="GO" id="GO:0016787">
    <property type="term" value="F:hydrolase activity"/>
    <property type="evidence" value="ECO:0007669"/>
    <property type="project" value="TreeGrafter"/>
</dbReference>
<evidence type="ECO:0000256" key="6">
    <source>
        <dbReference type="SAM" id="Phobius"/>
    </source>
</evidence>
<comment type="similarity">
    <text evidence="2">Belongs to the TMEM86 family.</text>
</comment>
<dbReference type="OrthoDB" id="4227931at2"/>
<dbReference type="STRING" id="2064.TR51_14295"/>
<dbReference type="Proteomes" id="UP000032066">
    <property type="component" value="Unassembled WGS sequence"/>
</dbReference>
<dbReference type="AlphaFoldDB" id="A0A0D0NAC6"/>
<dbReference type="GO" id="GO:0016020">
    <property type="term" value="C:membrane"/>
    <property type="evidence" value="ECO:0007669"/>
    <property type="project" value="UniProtKB-SubCell"/>
</dbReference>
<evidence type="ECO:0000313" key="7">
    <source>
        <dbReference type="EMBL" id="KIQ65165.1"/>
    </source>
</evidence>
<protein>
    <recommendedName>
        <fullName evidence="9">Lysoplasmalogenase</fullName>
    </recommendedName>
</protein>
<dbReference type="RefSeq" id="WP_043911229.1">
    <property type="nucleotide sequence ID" value="NZ_JXZB01000002.1"/>
</dbReference>
<keyword evidence="4 6" id="KW-1133">Transmembrane helix</keyword>
<reference evidence="7 8" key="1">
    <citation type="submission" date="2015-02" db="EMBL/GenBank/DDBJ databases">
        <title>Draft genome sequence of Kitasatospora griseola MF730-N6, a bafilomycin, terpentecin and satosporin producer.</title>
        <authorList>
            <person name="Arens J.C."/>
            <person name="Haltli B."/>
            <person name="Kerr R.G."/>
        </authorList>
    </citation>
    <scope>NUCLEOTIDE SEQUENCE [LARGE SCALE GENOMIC DNA]</scope>
    <source>
        <strain evidence="7 8">MF730-N6</strain>
    </source>
</reference>
<accession>A0A0D0NAC6</accession>
<feature type="transmembrane region" description="Helical" evidence="6">
    <location>
        <begin position="190"/>
        <end position="208"/>
    </location>
</feature>
<evidence type="ECO:0000256" key="3">
    <source>
        <dbReference type="ARBA" id="ARBA00022692"/>
    </source>
</evidence>
<comment type="subcellular location">
    <subcellularLocation>
        <location evidence="1">Membrane</location>
        <topology evidence="1">Multi-pass membrane protein</topology>
    </subcellularLocation>
</comment>
<dbReference type="EMBL" id="JXZB01000002">
    <property type="protein sequence ID" value="KIQ65165.1"/>
    <property type="molecule type" value="Genomic_DNA"/>
</dbReference>
<feature type="transmembrane region" description="Helical" evidence="6">
    <location>
        <begin position="85"/>
        <end position="104"/>
    </location>
</feature>
<evidence type="ECO:0000313" key="8">
    <source>
        <dbReference type="Proteomes" id="UP000032066"/>
    </source>
</evidence>
<name>A0A0D0NAC6_KITGR</name>
<dbReference type="Pfam" id="PF07947">
    <property type="entry name" value="YhhN"/>
    <property type="match status" value="1"/>
</dbReference>
<keyword evidence="8" id="KW-1185">Reference proteome</keyword>
<dbReference type="PANTHER" id="PTHR31885">
    <property type="entry name" value="GH04784P"/>
    <property type="match status" value="1"/>
</dbReference>
<evidence type="ECO:0000256" key="1">
    <source>
        <dbReference type="ARBA" id="ARBA00004141"/>
    </source>
</evidence>